<dbReference type="NCBIfam" id="TIGR00231">
    <property type="entry name" value="small_GTP"/>
    <property type="match status" value="1"/>
</dbReference>
<dbReference type="PROSITE" id="PS50823">
    <property type="entry name" value="KH_TYPE_2"/>
    <property type="match status" value="1"/>
</dbReference>
<dbReference type="Pfam" id="PF07650">
    <property type="entry name" value="KH_2"/>
    <property type="match status" value="1"/>
</dbReference>
<reference evidence="13" key="1">
    <citation type="submission" date="2020-10" db="EMBL/GenBank/DDBJ databases">
        <authorList>
            <person name="Gilroy R."/>
        </authorList>
    </citation>
    <scope>NUCLEOTIDE SEQUENCE</scope>
    <source>
        <strain evidence="13">7293</strain>
    </source>
</reference>
<organism evidence="13 14">
    <name type="scientific">Candidatus Ornithospirochaeta stercoripullorum</name>
    <dbReference type="NCBI Taxonomy" id="2840899"/>
    <lineage>
        <taxon>Bacteria</taxon>
        <taxon>Pseudomonadati</taxon>
        <taxon>Spirochaetota</taxon>
        <taxon>Spirochaetia</taxon>
        <taxon>Spirochaetales</taxon>
        <taxon>Spirochaetaceae</taxon>
        <taxon>Spirochaetaceae incertae sedis</taxon>
        <taxon>Candidatus Ornithospirochaeta</taxon>
    </lineage>
</organism>
<dbReference type="CDD" id="cd04163">
    <property type="entry name" value="Era"/>
    <property type="match status" value="1"/>
</dbReference>
<comment type="subunit">
    <text evidence="8">Monomer.</text>
</comment>
<keyword evidence="6 8" id="KW-0694">RNA-binding</keyword>
<dbReference type="PROSITE" id="PS51713">
    <property type="entry name" value="G_ERA"/>
    <property type="match status" value="1"/>
</dbReference>
<dbReference type="Proteomes" id="UP000823615">
    <property type="component" value="Unassembled WGS sequence"/>
</dbReference>
<dbReference type="InterPro" id="IPR030388">
    <property type="entry name" value="G_ERA_dom"/>
</dbReference>
<comment type="function">
    <text evidence="8">An essential GTPase that binds both GDP and GTP, with rapid nucleotide exchange. Plays a role in 16S rRNA processing and 30S ribosomal subunit biogenesis and possibly also in cell cycle regulation and energy metabolism.</text>
</comment>
<feature type="binding site" evidence="8">
    <location>
        <begin position="57"/>
        <end position="61"/>
    </location>
    <ligand>
        <name>GTP</name>
        <dbReference type="ChEBI" id="CHEBI:37565"/>
    </ligand>
</feature>
<protein>
    <recommendedName>
        <fullName evidence="2 8">GTPase Era</fullName>
    </recommendedName>
</protein>
<reference evidence="13" key="2">
    <citation type="journal article" date="2021" name="PeerJ">
        <title>Extensive microbial diversity within the chicken gut microbiome revealed by metagenomics and culture.</title>
        <authorList>
            <person name="Gilroy R."/>
            <person name="Ravi A."/>
            <person name="Getino M."/>
            <person name="Pursley I."/>
            <person name="Horton D.L."/>
            <person name="Alikhan N.F."/>
            <person name="Baker D."/>
            <person name="Gharbi K."/>
            <person name="Hall N."/>
            <person name="Watson M."/>
            <person name="Adriaenssens E.M."/>
            <person name="Foster-Nyarko E."/>
            <person name="Jarju S."/>
            <person name="Secka A."/>
            <person name="Antonio M."/>
            <person name="Oren A."/>
            <person name="Chaudhuri R.R."/>
            <person name="La Ragione R."/>
            <person name="Hildebrand F."/>
            <person name="Pallen M.J."/>
        </authorList>
    </citation>
    <scope>NUCLEOTIDE SEQUENCE</scope>
    <source>
        <strain evidence="13">7293</strain>
    </source>
</reference>
<dbReference type="Gene3D" id="3.40.50.300">
    <property type="entry name" value="P-loop containing nucleotide triphosphate hydrolases"/>
    <property type="match status" value="1"/>
</dbReference>
<dbReference type="NCBIfam" id="TIGR00436">
    <property type="entry name" value="era"/>
    <property type="match status" value="1"/>
</dbReference>
<dbReference type="PANTHER" id="PTHR42698">
    <property type="entry name" value="GTPASE ERA"/>
    <property type="match status" value="1"/>
</dbReference>
<dbReference type="SUPFAM" id="SSF52540">
    <property type="entry name" value="P-loop containing nucleoside triphosphate hydrolases"/>
    <property type="match status" value="1"/>
</dbReference>
<evidence type="ECO:0000256" key="7">
    <source>
        <dbReference type="ARBA" id="ARBA00023134"/>
    </source>
</evidence>
<dbReference type="InterPro" id="IPR004044">
    <property type="entry name" value="KH_dom_type_2"/>
</dbReference>
<comment type="subcellular location">
    <subcellularLocation>
        <location evidence="8">Cytoplasm</location>
    </subcellularLocation>
    <subcellularLocation>
        <location evidence="8">Cell membrane</location>
        <topology evidence="8">Peripheral membrane protein</topology>
    </subcellularLocation>
</comment>
<dbReference type="InterPro" id="IPR015946">
    <property type="entry name" value="KH_dom-like_a/b"/>
</dbReference>
<feature type="region of interest" description="G5" evidence="9">
    <location>
        <begin position="148"/>
        <end position="150"/>
    </location>
</feature>
<dbReference type="GO" id="GO:0003924">
    <property type="term" value="F:GTPase activity"/>
    <property type="evidence" value="ECO:0007669"/>
    <property type="project" value="UniProtKB-UniRule"/>
</dbReference>
<dbReference type="CDD" id="cd22534">
    <property type="entry name" value="KH-II_Era"/>
    <property type="match status" value="1"/>
</dbReference>
<evidence type="ECO:0000256" key="6">
    <source>
        <dbReference type="ARBA" id="ARBA00022884"/>
    </source>
</evidence>
<dbReference type="GO" id="GO:0043024">
    <property type="term" value="F:ribosomal small subunit binding"/>
    <property type="evidence" value="ECO:0007669"/>
    <property type="project" value="TreeGrafter"/>
</dbReference>
<dbReference type="InterPro" id="IPR027417">
    <property type="entry name" value="P-loop_NTPase"/>
</dbReference>
<dbReference type="PRINTS" id="PR00326">
    <property type="entry name" value="GTP1OBG"/>
</dbReference>
<evidence type="ECO:0000256" key="1">
    <source>
        <dbReference type="ARBA" id="ARBA00007921"/>
    </source>
</evidence>
<keyword evidence="7 8" id="KW-0342">GTP-binding</keyword>
<dbReference type="PANTHER" id="PTHR42698:SF1">
    <property type="entry name" value="GTPASE ERA, MITOCHONDRIAL"/>
    <property type="match status" value="1"/>
</dbReference>
<dbReference type="GO" id="GO:0005525">
    <property type="term" value="F:GTP binding"/>
    <property type="evidence" value="ECO:0007669"/>
    <property type="project" value="UniProtKB-UniRule"/>
</dbReference>
<dbReference type="NCBIfam" id="NF000908">
    <property type="entry name" value="PRK00089.1"/>
    <property type="match status" value="1"/>
</dbReference>
<evidence type="ECO:0000256" key="10">
    <source>
        <dbReference type="RuleBase" id="RU003761"/>
    </source>
</evidence>
<dbReference type="GO" id="GO:0000028">
    <property type="term" value="P:ribosomal small subunit assembly"/>
    <property type="evidence" value="ECO:0007669"/>
    <property type="project" value="TreeGrafter"/>
</dbReference>
<name>A0A9D9H6E2_9SPIO</name>
<accession>A0A9D9H6E2</accession>
<dbReference type="SUPFAM" id="SSF54814">
    <property type="entry name" value="Prokaryotic type KH domain (KH-domain type II)"/>
    <property type="match status" value="1"/>
</dbReference>
<evidence type="ECO:0000256" key="5">
    <source>
        <dbReference type="ARBA" id="ARBA00022741"/>
    </source>
</evidence>
<dbReference type="InterPro" id="IPR009019">
    <property type="entry name" value="KH_sf_prok-type"/>
</dbReference>
<gene>
    <name evidence="8 13" type="primary">era</name>
    <name evidence="13" type="ORF">IAA97_06125</name>
</gene>
<dbReference type="InterPro" id="IPR005662">
    <property type="entry name" value="GTPase_Era-like"/>
</dbReference>
<comment type="similarity">
    <text evidence="1 8 9 10">Belongs to the TRAFAC class TrmE-Era-EngA-EngB-Septin-like GTPase superfamily. Era GTPase family.</text>
</comment>
<sequence length="294" mass="32992">MKAAAVSVIGRPSAGKSTLVNTITGMKVSITSPTPQTTRNKIRGIYTDQRGQLIFTDTPGFHLSEKEINKRMQEETVSSLSDSDMILYILDGKRKPGKEEETIASLVRKAGVPIVAVLNKADILTDEEKKEGLEYLRSAFPSSEVLAASGKLDEGVDEILISLFRLAPEGELLYDENTYTDQDLEFRISEIIREKTIANLSDEMPHVIYVEIEDLEYDSENSHVWIRASINTEREGQKGIIVGRGGENIKRIRKESFSDIKKIFPGMKLTLDLRVKSAPGWRKNSRTLDRIFKS</sequence>
<evidence type="ECO:0000256" key="9">
    <source>
        <dbReference type="PROSITE-ProRule" id="PRU01050"/>
    </source>
</evidence>
<feature type="region of interest" description="G1" evidence="9">
    <location>
        <begin position="10"/>
        <end position="17"/>
    </location>
</feature>
<feature type="domain" description="KH type-2" evidence="11">
    <location>
        <begin position="200"/>
        <end position="279"/>
    </location>
</feature>
<dbReference type="HAMAP" id="MF_00367">
    <property type="entry name" value="GTPase_Era"/>
    <property type="match status" value="1"/>
</dbReference>
<evidence type="ECO:0000313" key="14">
    <source>
        <dbReference type="Proteomes" id="UP000823615"/>
    </source>
</evidence>
<dbReference type="EMBL" id="JADIMT010000069">
    <property type="protein sequence ID" value="MBO8436538.1"/>
    <property type="molecule type" value="Genomic_DNA"/>
</dbReference>
<keyword evidence="5 8" id="KW-0547">Nucleotide-binding</keyword>
<dbReference type="PROSITE" id="PS50084">
    <property type="entry name" value="KH_TYPE_1"/>
    <property type="match status" value="1"/>
</dbReference>
<proteinExistence type="inferred from homology"/>
<evidence type="ECO:0000256" key="8">
    <source>
        <dbReference type="HAMAP-Rule" id="MF_00367"/>
    </source>
</evidence>
<feature type="region of interest" description="G3" evidence="9">
    <location>
        <begin position="57"/>
        <end position="60"/>
    </location>
</feature>
<evidence type="ECO:0000259" key="12">
    <source>
        <dbReference type="PROSITE" id="PS51713"/>
    </source>
</evidence>
<dbReference type="AlphaFoldDB" id="A0A9D9H6E2"/>
<keyword evidence="8" id="KW-0963">Cytoplasm</keyword>
<dbReference type="Pfam" id="PF01926">
    <property type="entry name" value="MMR_HSR1"/>
    <property type="match status" value="1"/>
</dbReference>
<dbReference type="GO" id="GO:0005737">
    <property type="term" value="C:cytoplasm"/>
    <property type="evidence" value="ECO:0007669"/>
    <property type="project" value="UniProtKB-SubCell"/>
</dbReference>
<dbReference type="InterPro" id="IPR005225">
    <property type="entry name" value="Small_GTP-bd"/>
</dbReference>
<dbReference type="Gene3D" id="3.30.300.20">
    <property type="match status" value="1"/>
</dbReference>
<feature type="binding site" evidence="8">
    <location>
        <begin position="10"/>
        <end position="17"/>
    </location>
    <ligand>
        <name>GTP</name>
        <dbReference type="ChEBI" id="CHEBI:37565"/>
    </ligand>
</feature>
<feature type="region of interest" description="G2" evidence="9">
    <location>
        <begin position="36"/>
        <end position="40"/>
    </location>
</feature>
<keyword evidence="3 8" id="KW-1003">Cell membrane</keyword>
<keyword evidence="4" id="KW-0997">Cell inner membrane</keyword>
<comment type="caution">
    <text evidence="13">The sequence shown here is derived from an EMBL/GenBank/DDBJ whole genome shotgun (WGS) entry which is preliminary data.</text>
</comment>
<feature type="domain" description="Era-type G" evidence="12">
    <location>
        <begin position="2"/>
        <end position="169"/>
    </location>
</feature>
<evidence type="ECO:0000259" key="11">
    <source>
        <dbReference type="PROSITE" id="PS50823"/>
    </source>
</evidence>
<dbReference type="GO" id="GO:0070181">
    <property type="term" value="F:small ribosomal subunit rRNA binding"/>
    <property type="evidence" value="ECO:0007669"/>
    <property type="project" value="UniProtKB-UniRule"/>
</dbReference>
<keyword evidence="8" id="KW-0699">rRNA-binding</keyword>
<evidence type="ECO:0000256" key="4">
    <source>
        <dbReference type="ARBA" id="ARBA00022519"/>
    </source>
</evidence>
<keyword evidence="8" id="KW-0472">Membrane</keyword>
<dbReference type="GO" id="GO:0005886">
    <property type="term" value="C:plasma membrane"/>
    <property type="evidence" value="ECO:0007669"/>
    <property type="project" value="UniProtKB-SubCell"/>
</dbReference>
<evidence type="ECO:0000256" key="2">
    <source>
        <dbReference type="ARBA" id="ARBA00020484"/>
    </source>
</evidence>
<feature type="binding site" evidence="8">
    <location>
        <begin position="119"/>
        <end position="122"/>
    </location>
    <ligand>
        <name>GTP</name>
        <dbReference type="ChEBI" id="CHEBI:37565"/>
    </ligand>
</feature>
<feature type="region of interest" description="G4" evidence="9">
    <location>
        <begin position="119"/>
        <end position="122"/>
    </location>
</feature>
<keyword evidence="8" id="KW-0690">Ribosome biogenesis</keyword>
<dbReference type="InterPro" id="IPR006073">
    <property type="entry name" value="GTP-bd"/>
</dbReference>
<evidence type="ECO:0000256" key="3">
    <source>
        <dbReference type="ARBA" id="ARBA00022475"/>
    </source>
</evidence>
<evidence type="ECO:0000313" key="13">
    <source>
        <dbReference type="EMBL" id="MBO8436538.1"/>
    </source>
</evidence>